<evidence type="ECO:0000256" key="3">
    <source>
        <dbReference type="ARBA" id="ARBA00022786"/>
    </source>
</evidence>
<dbReference type="GO" id="GO:0019781">
    <property type="term" value="F:NEDD8 activating enzyme activity"/>
    <property type="evidence" value="ECO:0007669"/>
    <property type="project" value="UniProtKB-UniRule"/>
</dbReference>
<dbReference type="PANTHER" id="PTHR10953">
    <property type="entry name" value="UBIQUITIN-ACTIVATING ENZYME E1"/>
    <property type="match status" value="1"/>
</dbReference>
<comment type="caution">
    <text evidence="6">The sequence shown here is derived from an EMBL/GenBank/DDBJ whole genome shotgun (WGS) entry which is preliminary data.</text>
</comment>
<dbReference type="InterPro" id="IPR030667">
    <property type="entry name" value="APP-BP1"/>
</dbReference>
<dbReference type="InterPro" id="IPR035985">
    <property type="entry name" value="Ubiquitin-activating_enz"/>
</dbReference>
<dbReference type="Gene3D" id="3.40.50.12550">
    <property type="entry name" value="Ubiquitin-activating enzyme E1, inactive adenylation domain, subdomain 2"/>
    <property type="match status" value="1"/>
</dbReference>
<accession>A0A409X1P0</accession>
<dbReference type="OrthoDB" id="1708823at2759"/>
<dbReference type="InterPro" id="IPR045886">
    <property type="entry name" value="ThiF/MoeB/HesA"/>
</dbReference>
<keyword evidence="7" id="KW-1185">Reference proteome</keyword>
<dbReference type="PIRSF" id="PIRSF039099">
    <property type="entry name" value="APP-BP1"/>
    <property type="match status" value="1"/>
</dbReference>
<dbReference type="UniPathway" id="UPA00885"/>
<dbReference type="PANTHER" id="PTHR10953:SF29">
    <property type="entry name" value="NEDD8-ACTIVATING ENZYME E1 REGULATORY SUBUNIT"/>
    <property type="match status" value="1"/>
</dbReference>
<evidence type="ECO:0000313" key="6">
    <source>
        <dbReference type="EMBL" id="PPQ84695.1"/>
    </source>
</evidence>
<dbReference type="AlphaFoldDB" id="A0A409X1P0"/>
<dbReference type="FunCoup" id="A0A409X1P0">
    <property type="interactions" value="805"/>
</dbReference>
<comment type="function">
    <text evidence="4">Regulatory subunit of the dimeric UBA3-ULA1 E1 enzyme.</text>
</comment>
<gene>
    <name evidence="6" type="ORF">CVT25_014153</name>
</gene>
<reference evidence="6 7" key="1">
    <citation type="journal article" date="2018" name="Evol. Lett.">
        <title>Horizontal gene cluster transfer increased hallucinogenic mushroom diversity.</title>
        <authorList>
            <person name="Reynolds H.T."/>
            <person name="Vijayakumar V."/>
            <person name="Gluck-Thaler E."/>
            <person name="Korotkin H.B."/>
            <person name="Matheny P.B."/>
            <person name="Slot J.C."/>
        </authorList>
    </citation>
    <scope>NUCLEOTIDE SEQUENCE [LARGE SCALE GENOMIC DNA]</scope>
    <source>
        <strain evidence="6 7">2631</strain>
    </source>
</reference>
<feature type="domain" description="THIF-type NAD/FAD binding fold" evidence="5">
    <location>
        <begin position="24"/>
        <end position="141"/>
    </location>
</feature>
<dbReference type="Gene3D" id="3.40.50.720">
    <property type="entry name" value="NAD(P)-binding Rossmann-like Domain"/>
    <property type="match status" value="1"/>
</dbReference>
<dbReference type="Pfam" id="PF00899">
    <property type="entry name" value="ThiF"/>
    <property type="match status" value="1"/>
</dbReference>
<protein>
    <recommendedName>
        <fullName evidence="4">NEDD8-activating enzyme E1 regulatory subunit</fullName>
    </recommendedName>
</protein>
<comment type="pathway">
    <text evidence="1 4">Protein modification; protein neddylation.</text>
</comment>
<dbReference type="InParanoid" id="A0A409X1P0"/>
<dbReference type="GO" id="GO:0005737">
    <property type="term" value="C:cytoplasm"/>
    <property type="evidence" value="ECO:0007669"/>
    <property type="project" value="TreeGrafter"/>
</dbReference>
<evidence type="ECO:0000313" key="7">
    <source>
        <dbReference type="Proteomes" id="UP000283269"/>
    </source>
</evidence>
<dbReference type="SUPFAM" id="SSF69572">
    <property type="entry name" value="Activating enzymes of the ubiquitin-like proteins"/>
    <property type="match status" value="1"/>
</dbReference>
<name>A0A409X1P0_PSICY</name>
<keyword evidence="3 4" id="KW-0833">Ubl conjugation pathway</keyword>
<proteinExistence type="inferred from homology"/>
<organism evidence="6 7">
    <name type="scientific">Psilocybe cyanescens</name>
    <dbReference type="NCBI Taxonomy" id="93625"/>
    <lineage>
        <taxon>Eukaryota</taxon>
        <taxon>Fungi</taxon>
        <taxon>Dikarya</taxon>
        <taxon>Basidiomycota</taxon>
        <taxon>Agaricomycotina</taxon>
        <taxon>Agaricomycetes</taxon>
        <taxon>Agaricomycetidae</taxon>
        <taxon>Agaricales</taxon>
        <taxon>Agaricineae</taxon>
        <taxon>Strophariaceae</taxon>
        <taxon>Psilocybe</taxon>
    </lineage>
</organism>
<dbReference type="Proteomes" id="UP000283269">
    <property type="component" value="Unassembled WGS sequence"/>
</dbReference>
<evidence type="ECO:0000259" key="5">
    <source>
        <dbReference type="Pfam" id="PF00899"/>
    </source>
</evidence>
<dbReference type="InterPro" id="IPR000594">
    <property type="entry name" value="ThiF_NAD_FAD-bd"/>
</dbReference>
<dbReference type="GO" id="GO:0045116">
    <property type="term" value="P:protein neddylation"/>
    <property type="evidence" value="ECO:0007669"/>
    <property type="project" value="UniProtKB-UniRule"/>
</dbReference>
<evidence type="ECO:0000256" key="2">
    <source>
        <dbReference type="ARBA" id="ARBA00006868"/>
    </source>
</evidence>
<sequence>MSTVEASTTALITEAAPDNKTRRYDRQLRLWAASGQSALENARILVISGGATATSILKNLVLPGIGHFTILDPLTVTPEDAGNNFFLDGLKSVGKSRAEEGVRLLLEMNDGVDGKAETRSLEEVLDAPGGKEWLGEFTLVIAVNLEKGVSERLAGVLWEEESFPPLVVVRPAGFLAEFYIQYHEHTVIESHPETAQSLQIDRPFPALLDYAMSLDFENMDVTDHGHIPYVVILVRVLEEWKKSHGGLPPQTHAEKSQFKKNILAMRKKSDEENFEEAEAQAYRAWTKTVVPSETRALFDDAKVASPSPVEAPFYKLVRALKKFVGGTGQGALPLTSTLPDMKASTGAYIELQKLYKTRAEEEKEEFKACLREVCGGSIEGIGEDVIDAFVKNAHALKLLRGKRWAALDGDHEGLVQAIQTSSKQLSIHLALSALANFTAKSKGTRETLSVEAVTAEAKKLLPEGAELPDEFEDCVGEVVRSPTAELPNTAALLGGLVAQEVIKMITKQYVPINGYCVVDLVETWTGIL</sequence>
<evidence type="ECO:0000256" key="4">
    <source>
        <dbReference type="PIRNR" id="PIRNR039099"/>
    </source>
</evidence>
<dbReference type="EMBL" id="NHYD01002829">
    <property type="protein sequence ID" value="PPQ84695.1"/>
    <property type="molecule type" value="Genomic_DNA"/>
</dbReference>
<dbReference type="STRING" id="93625.A0A409X1P0"/>
<comment type="similarity">
    <text evidence="2 4">Belongs to the ubiquitin-activating E1 family. ULA1 subfamily.</text>
</comment>
<evidence type="ECO:0000256" key="1">
    <source>
        <dbReference type="ARBA" id="ARBA00005032"/>
    </source>
</evidence>